<dbReference type="InterPro" id="IPR014710">
    <property type="entry name" value="RmlC-like_jellyroll"/>
</dbReference>
<evidence type="ECO:0000313" key="2">
    <source>
        <dbReference type="Proteomes" id="UP000295781"/>
    </source>
</evidence>
<reference evidence="1 2" key="1">
    <citation type="submission" date="2015-09" db="EMBL/GenBank/DDBJ databases">
        <title>Sorangium comparison.</title>
        <authorList>
            <person name="Zaburannyi N."/>
            <person name="Bunk B."/>
            <person name="Overmann J."/>
            <person name="Mueller R."/>
        </authorList>
    </citation>
    <scope>NUCLEOTIDE SEQUENCE [LARGE SCALE GENOMIC DNA]</scope>
    <source>
        <strain evidence="1 2">So ceGT47</strain>
    </source>
</reference>
<organism evidence="1 2">
    <name type="scientific">Sorangium cellulosum</name>
    <name type="common">Polyangium cellulosum</name>
    <dbReference type="NCBI Taxonomy" id="56"/>
    <lineage>
        <taxon>Bacteria</taxon>
        <taxon>Pseudomonadati</taxon>
        <taxon>Myxococcota</taxon>
        <taxon>Polyangia</taxon>
        <taxon>Polyangiales</taxon>
        <taxon>Polyangiaceae</taxon>
        <taxon>Sorangium</taxon>
    </lineage>
</organism>
<dbReference type="OrthoDB" id="9803573at2"/>
<dbReference type="EMBL" id="CP012670">
    <property type="protein sequence ID" value="AUX23404.1"/>
    <property type="molecule type" value="Genomic_DNA"/>
</dbReference>
<proteinExistence type="predicted"/>
<name>A0A4P2Q2B7_SORCE</name>
<dbReference type="Gene3D" id="2.60.120.10">
    <property type="entry name" value="Jelly Rolls"/>
    <property type="match status" value="1"/>
</dbReference>
<accession>A0A4P2Q2B7</accession>
<protein>
    <submittedName>
        <fullName evidence="1">Uncharacterized protein</fullName>
    </submittedName>
</protein>
<gene>
    <name evidence="1" type="ORF">SOCEGT47_039290</name>
</gene>
<dbReference type="RefSeq" id="WP_129348553.1">
    <property type="nucleotide sequence ID" value="NZ_CP012670.1"/>
</dbReference>
<sequence length="146" mass="15842">MMSAPIRRTTRDLLTASISPEDLLDAAVVCANVPSPLSSVAFHREVECIRRFFAAGFPVHLAIHRVDGAAPARRDYTELHTHDVPEINLILPDPTGLEYRVELGDSVHHLVESTSLWIPPGVPHAANVVRGSGYLVAVRLDHGGAT</sequence>
<dbReference type="Proteomes" id="UP000295781">
    <property type="component" value="Chromosome"/>
</dbReference>
<dbReference type="AlphaFoldDB" id="A0A4P2Q2B7"/>
<evidence type="ECO:0000313" key="1">
    <source>
        <dbReference type="EMBL" id="AUX23404.1"/>
    </source>
</evidence>